<keyword evidence="10" id="KW-0472">Membrane</keyword>
<keyword evidence="12" id="KW-0325">Glycoprotein</keyword>
<organism evidence="17 18">
    <name type="scientific">Ameca splendens</name>
    <dbReference type="NCBI Taxonomy" id="208324"/>
    <lineage>
        <taxon>Eukaryota</taxon>
        <taxon>Metazoa</taxon>
        <taxon>Chordata</taxon>
        <taxon>Craniata</taxon>
        <taxon>Vertebrata</taxon>
        <taxon>Euteleostomi</taxon>
        <taxon>Actinopterygii</taxon>
        <taxon>Neopterygii</taxon>
        <taxon>Teleostei</taxon>
        <taxon>Neoteleostei</taxon>
        <taxon>Acanthomorphata</taxon>
        <taxon>Ovalentaria</taxon>
        <taxon>Atherinomorphae</taxon>
        <taxon>Cyprinodontiformes</taxon>
        <taxon>Goodeidae</taxon>
        <taxon>Ameca</taxon>
    </lineage>
</organism>
<dbReference type="InterPro" id="IPR036465">
    <property type="entry name" value="vWFA_dom_sf"/>
</dbReference>
<reference evidence="17 18" key="1">
    <citation type="submission" date="2021-06" db="EMBL/GenBank/DDBJ databases">
        <authorList>
            <person name="Palmer J.M."/>
        </authorList>
    </citation>
    <scope>NUCLEOTIDE SEQUENCE [LARGE SCALE GENOMIC DNA]</scope>
    <source>
        <strain evidence="17 18">AS_MEX2019</strain>
        <tissue evidence="17">Muscle</tissue>
    </source>
</reference>
<evidence type="ECO:0000259" key="15">
    <source>
        <dbReference type="SMART" id="SM00187"/>
    </source>
</evidence>
<keyword evidence="8" id="KW-1133">Transmembrane helix</keyword>
<evidence type="ECO:0000256" key="4">
    <source>
        <dbReference type="ARBA" id="ARBA00022536"/>
    </source>
</evidence>
<evidence type="ECO:0000259" key="16">
    <source>
        <dbReference type="SMART" id="SM00423"/>
    </source>
</evidence>
<dbReference type="InterPro" id="IPR016201">
    <property type="entry name" value="PSI"/>
</dbReference>
<dbReference type="Proteomes" id="UP001469553">
    <property type="component" value="Unassembled WGS sequence"/>
</dbReference>
<evidence type="ECO:0000256" key="8">
    <source>
        <dbReference type="ARBA" id="ARBA00022989"/>
    </source>
</evidence>
<gene>
    <name evidence="17" type="primary">ITGB1_2</name>
    <name evidence="17" type="ORF">AMECASPLE_026431</name>
</gene>
<evidence type="ECO:0000256" key="13">
    <source>
        <dbReference type="RuleBase" id="RU000633"/>
    </source>
</evidence>
<dbReference type="SMART" id="SM00423">
    <property type="entry name" value="PSI"/>
    <property type="match status" value="1"/>
</dbReference>
<feature type="chain" id="PRO_5045453390" description="Integrin beta" evidence="14">
    <location>
        <begin position="26"/>
        <end position="196"/>
    </location>
</feature>
<dbReference type="Gene3D" id="3.40.50.410">
    <property type="entry name" value="von Willebrand factor, type A domain"/>
    <property type="match status" value="1"/>
</dbReference>
<dbReference type="Gene3D" id="2.60.40.1510">
    <property type="entry name" value="ntegrin, alpha v. Chain A, domain 3"/>
    <property type="match status" value="1"/>
</dbReference>
<dbReference type="PRINTS" id="PR01186">
    <property type="entry name" value="INTEGRINB"/>
</dbReference>
<keyword evidence="4" id="KW-0245">EGF-like domain</keyword>
<comment type="similarity">
    <text evidence="2 13">Belongs to the integrin beta chain family.</text>
</comment>
<protein>
    <recommendedName>
        <fullName evidence="13">Integrin beta</fullName>
    </recommendedName>
</protein>
<evidence type="ECO:0000256" key="10">
    <source>
        <dbReference type="ARBA" id="ARBA00023136"/>
    </source>
</evidence>
<keyword evidence="3" id="KW-1003">Cell membrane</keyword>
<dbReference type="GO" id="GO:0007229">
    <property type="term" value="P:integrin-mediated signaling pathway"/>
    <property type="evidence" value="ECO:0007669"/>
    <property type="project" value="UniProtKB-KW"/>
</dbReference>
<feature type="signal peptide" evidence="14">
    <location>
        <begin position="1"/>
        <end position="25"/>
    </location>
</feature>
<keyword evidence="13" id="KW-0130">Cell adhesion</keyword>
<evidence type="ECO:0000256" key="2">
    <source>
        <dbReference type="ARBA" id="ARBA00007449"/>
    </source>
</evidence>
<evidence type="ECO:0000256" key="1">
    <source>
        <dbReference type="ARBA" id="ARBA00004251"/>
    </source>
</evidence>
<dbReference type="Pfam" id="PF17205">
    <property type="entry name" value="PSI_integrin"/>
    <property type="match status" value="1"/>
</dbReference>
<proteinExistence type="inferred from homology"/>
<dbReference type="SUPFAM" id="SSF53300">
    <property type="entry name" value="vWA-like"/>
    <property type="match status" value="1"/>
</dbReference>
<dbReference type="Pfam" id="PF00362">
    <property type="entry name" value="Integrin_beta"/>
    <property type="match status" value="1"/>
</dbReference>
<dbReference type="InterPro" id="IPR015812">
    <property type="entry name" value="Integrin_bsu"/>
</dbReference>
<keyword evidence="9 13" id="KW-0401">Integrin</keyword>
<evidence type="ECO:0000256" key="5">
    <source>
        <dbReference type="ARBA" id="ARBA00022692"/>
    </source>
</evidence>
<dbReference type="PANTHER" id="PTHR10082">
    <property type="entry name" value="INTEGRIN BETA SUBUNIT"/>
    <property type="match status" value="1"/>
</dbReference>
<keyword evidence="5 13" id="KW-0812">Transmembrane</keyword>
<dbReference type="SUPFAM" id="SSF103575">
    <property type="entry name" value="Plexin repeat"/>
    <property type="match status" value="1"/>
</dbReference>
<evidence type="ECO:0000256" key="12">
    <source>
        <dbReference type="ARBA" id="ARBA00023180"/>
    </source>
</evidence>
<sequence>MLCLKMNLQVLFIAVLSAVLRGSLAQQDGSICIKANAQSCGECIQVSEMCGWCTDENFLTVGAPKSARCDDLESLKDRKCKQVENPRGSVAINTNTPVTVRKDRSEKLKPEQITQIQPQKLTLRLRSGEPQTFELKFKRAEDYPIDLYYLMDLSFSMKDDLENVKNLGTDLMKEMQKITSDFRIGEWKTVQVSYAT</sequence>
<feature type="domain" description="PSI" evidence="16">
    <location>
        <begin position="31"/>
        <end position="81"/>
    </location>
</feature>
<comment type="caution">
    <text evidence="17">The sequence shown here is derived from an EMBL/GenBank/DDBJ whole genome shotgun (WGS) entry which is preliminary data.</text>
</comment>
<evidence type="ECO:0000256" key="6">
    <source>
        <dbReference type="ARBA" id="ARBA00022729"/>
    </source>
</evidence>
<evidence type="ECO:0000313" key="18">
    <source>
        <dbReference type="Proteomes" id="UP001469553"/>
    </source>
</evidence>
<evidence type="ECO:0000256" key="11">
    <source>
        <dbReference type="ARBA" id="ARBA00023157"/>
    </source>
</evidence>
<dbReference type="InterPro" id="IPR033760">
    <property type="entry name" value="Integrin_beta_N"/>
</dbReference>
<keyword evidence="7" id="KW-0677">Repeat</keyword>
<evidence type="ECO:0000313" key="17">
    <source>
        <dbReference type="EMBL" id="MEQ2296605.1"/>
    </source>
</evidence>
<comment type="subcellular location">
    <subcellularLocation>
        <location evidence="1 13">Cell membrane</location>
        <topology evidence="1 13">Single-pass type I membrane protein</topology>
    </subcellularLocation>
</comment>
<dbReference type="InterPro" id="IPR002369">
    <property type="entry name" value="Integrin_bsu_VWA"/>
</dbReference>
<dbReference type="EMBL" id="JAHRIP010040320">
    <property type="protein sequence ID" value="MEQ2296605.1"/>
    <property type="molecule type" value="Genomic_DNA"/>
</dbReference>
<evidence type="ECO:0000256" key="3">
    <source>
        <dbReference type="ARBA" id="ARBA00022475"/>
    </source>
</evidence>
<keyword evidence="11" id="KW-1015">Disulfide bond</keyword>
<evidence type="ECO:0000256" key="7">
    <source>
        <dbReference type="ARBA" id="ARBA00022737"/>
    </source>
</evidence>
<keyword evidence="6 14" id="KW-0732">Signal</keyword>
<dbReference type="PANTHER" id="PTHR10082:SF62">
    <property type="entry name" value="INTEGRIN BETA"/>
    <property type="match status" value="1"/>
</dbReference>
<evidence type="ECO:0000256" key="9">
    <source>
        <dbReference type="ARBA" id="ARBA00023037"/>
    </source>
</evidence>
<dbReference type="SMART" id="SM00187">
    <property type="entry name" value="INB"/>
    <property type="match status" value="1"/>
</dbReference>
<feature type="domain" description="Integrin beta subunit VWA" evidence="15">
    <location>
        <begin position="39"/>
        <end position="196"/>
    </location>
</feature>
<name>A0ABV0YRW2_9TELE</name>
<keyword evidence="18" id="KW-1185">Reference proteome</keyword>
<dbReference type="Gene3D" id="3.30.1680.10">
    <property type="entry name" value="ligand-binding face of the semaphorins, domain 2"/>
    <property type="match status" value="1"/>
</dbReference>
<evidence type="ECO:0000256" key="14">
    <source>
        <dbReference type="SAM" id="SignalP"/>
    </source>
</evidence>
<accession>A0ABV0YRW2</accession>